<dbReference type="OrthoDB" id="1820994at2"/>
<dbReference type="PROSITE" id="PS51257">
    <property type="entry name" value="PROKAR_LIPOPROTEIN"/>
    <property type="match status" value="1"/>
</dbReference>
<dbReference type="Proteomes" id="UP000245720">
    <property type="component" value="Unassembled WGS sequence"/>
</dbReference>
<evidence type="ECO:0000313" key="3">
    <source>
        <dbReference type="EMBL" id="PWJ11638.1"/>
    </source>
</evidence>
<dbReference type="EMBL" id="QGDI01000009">
    <property type="protein sequence ID" value="PWJ11638.1"/>
    <property type="molecule type" value="Genomic_DNA"/>
</dbReference>
<evidence type="ECO:0000256" key="1">
    <source>
        <dbReference type="SAM" id="MobiDB-lite"/>
    </source>
</evidence>
<gene>
    <name evidence="3" type="ORF">IE37_02403</name>
</gene>
<feature type="signal peptide" evidence="2">
    <location>
        <begin position="1"/>
        <end position="22"/>
    </location>
</feature>
<dbReference type="AlphaFoldDB" id="A0A315XWH5"/>
<feature type="compositionally biased region" description="Basic and acidic residues" evidence="1">
    <location>
        <begin position="31"/>
        <end position="47"/>
    </location>
</feature>
<dbReference type="Gene3D" id="3.80.10.10">
    <property type="entry name" value="Ribonuclease Inhibitor"/>
    <property type="match status" value="1"/>
</dbReference>
<dbReference type="Pfam" id="PF13306">
    <property type="entry name" value="LRR_5"/>
    <property type="match status" value="1"/>
</dbReference>
<reference evidence="3 4" key="1">
    <citation type="submission" date="2018-05" db="EMBL/GenBank/DDBJ databases">
        <title>The Hungate 1000. A catalogue of reference genomes from the rumen microbiome.</title>
        <authorList>
            <person name="Kelly W."/>
        </authorList>
    </citation>
    <scope>NUCLEOTIDE SEQUENCE [LARGE SCALE GENOMIC DNA]</scope>
    <source>
        <strain evidence="3 4">SAb67</strain>
    </source>
</reference>
<accession>A0A315XWH5</accession>
<organism evidence="3 4">
    <name type="scientific">Ruminococcus flavefaciens</name>
    <dbReference type="NCBI Taxonomy" id="1265"/>
    <lineage>
        <taxon>Bacteria</taxon>
        <taxon>Bacillati</taxon>
        <taxon>Bacillota</taxon>
        <taxon>Clostridia</taxon>
        <taxon>Eubacteriales</taxon>
        <taxon>Oscillospiraceae</taxon>
        <taxon>Ruminococcus</taxon>
    </lineage>
</organism>
<protein>
    <submittedName>
        <fullName evidence="3">Leucine rich repeat (LRR) protein</fullName>
    </submittedName>
</protein>
<keyword evidence="2" id="KW-0732">Signal</keyword>
<dbReference type="InterPro" id="IPR026906">
    <property type="entry name" value="LRR_5"/>
</dbReference>
<name>A0A315XWH5_RUMFL</name>
<sequence length="246" mass="27101">MKKAIFTAVIASLVLTAGCGQSASPAKKNKDKAESVTEKITDAKTTSEDVLSEYGLTDDDEDEYDDESYDDDDEDSYDDEENDAEYQFDTGYVSAERTMEIDDKKRSIAPDADGFIIEDGIMYDYVGKEHDVVIPDSVTEIAEMACWSNDDIETLYIPSSVKIIRQCAFWSCASLKSVRAEEGLEAIAGSTFWSCAALEDAFLPQSLNKMGDSVFWAIDGITIHAPNGSYAKKYASEAGIKCDNDY</sequence>
<dbReference type="InterPro" id="IPR032675">
    <property type="entry name" value="LRR_dom_sf"/>
</dbReference>
<feature type="chain" id="PRO_5016440456" evidence="2">
    <location>
        <begin position="23"/>
        <end position="246"/>
    </location>
</feature>
<comment type="caution">
    <text evidence="3">The sequence shown here is derived from an EMBL/GenBank/DDBJ whole genome shotgun (WGS) entry which is preliminary data.</text>
</comment>
<dbReference type="RefSeq" id="WP_109727133.1">
    <property type="nucleotide sequence ID" value="NZ_QGDI01000009.1"/>
</dbReference>
<feature type="region of interest" description="Disordered" evidence="1">
    <location>
        <begin position="20"/>
        <end position="81"/>
    </location>
</feature>
<evidence type="ECO:0000313" key="4">
    <source>
        <dbReference type="Proteomes" id="UP000245720"/>
    </source>
</evidence>
<evidence type="ECO:0000256" key="2">
    <source>
        <dbReference type="SAM" id="SignalP"/>
    </source>
</evidence>
<feature type="compositionally biased region" description="Acidic residues" evidence="1">
    <location>
        <begin position="56"/>
        <end position="81"/>
    </location>
</feature>
<proteinExistence type="predicted"/>